<dbReference type="EMBL" id="BMYO01000002">
    <property type="protein sequence ID" value="GHD59128.1"/>
    <property type="molecule type" value="Genomic_DNA"/>
</dbReference>
<name>A0ABQ3GZK7_9NEIS</name>
<comment type="caution">
    <text evidence="3">The sequence shown here is derived from an EMBL/GenBank/DDBJ whole genome shotgun (WGS) entry which is preliminary data.</text>
</comment>
<keyword evidence="1" id="KW-0812">Transmembrane</keyword>
<keyword evidence="4" id="KW-1185">Reference proteome</keyword>
<evidence type="ECO:0000313" key="4">
    <source>
        <dbReference type="Proteomes" id="UP000604737"/>
    </source>
</evidence>
<proteinExistence type="predicted"/>
<keyword evidence="1" id="KW-1133">Transmembrane helix</keyword>
<dbReference type="Pfam" id="PF13386">
    <property type="entry name" value="DsbD_2"/>
    <property type="match status" value="1"/>
</dbReference>
<dbReference type="RefSeq" id="WP_189459069.1">
    <property type="nucleotide sequence ID" value="NZ_BMYO01000002.1"/>
</dbReference>
<feature type="transmembrane region" description="Helical" evidence="1">
    <location>
        <begin position="6"/>
        <end position="31"/>
    </location>
</feature>
<dbReference type="PANTHER" id="PTHR42208">
    <property type="entry name" value="HEAVY METAL TRANSPORTER-RELATED"/>
    <property type="match status" value="1"/>
</dbReference>
<feature type="transmembrane region" description="Helical" evidence="1">
    <location>
        <begin position="80"/>
        <end position="100"/>
    </location>
</feature>
<feature type="transmembrane region" description="Helical" evidence="1">
    <location>
        <begin position="197"/>
        <end position="218"/>
    </location>
</feature>
<evidence type="ECO:0000259" key="2">
    <source>
        <dbReference type="Pfam" id="PF13386"/>
    </source>
</evidence>
<dbReference type="PANTHER" id="PTHR42208:SF1">
    <property type="entry name" value="HEAVY METAL TRANSPORTER"/>
    <property type="match status" value="1"/>
</dbReference>
<dbReference type="InterPro" id="IPR039447">
    <property type="entry name" value="UreH-like_TM_dom"/>
</dbReference>
<dbReference type="Proteomes" id="UP000604737">
    <property type="component" value="Unassembled WGS sequence"/>
</dbReference>
<feature type="transmembrane region" description="Helical" evidence="1">
    <location>
        <begin position="52"/>
        <end position="74"/>
    </location>
</feature>
<gene>
    <name evidence="3" type="ORF">GCM10007350_10110</name>
</gene>
<accession>A0ABQ3GZK7</accession>
<protein>
    <submittedName>
        <fullName evidence="3">Membrane protein</fullName>
    </submittedName>
</protein>
<keyword evidence="1" id="KW-0472">Membrane</keyword>
<feature type="transmembrane region" description="Helical" evidence="1">
    <location>
        <begin position="165"/>
        <end position="185"/>
    </location>
</feature>
<sequence length="219" mass="24238">MPEYNLLALFLAGLLGGGHCLGMCSGVVTAFSLQLPAGARWPYHLGFNAGRIAGYALIGALLGTVGSFSVLLQLQLLKTVLFVLAQLLMIALGVYLAGWANWLTRIERLGVPVWQRVQPLLRRALPIRRWPQTLWVGLLWGWLPCGLVYTASITALATASPLKGMLAMLSFGLGTLPNLLLIGSMTQRLQRVFRHRWARNLIGASFVVWALWQLMSFWR</sequence>
<feature type="domain" description="Urease accessory protein UreH-like transmembrane" evidence="2">
    <location>
        <begin position="8"/>
        <end position="212"/>
    </location>
</feature>
<reference evidence="4" key="1">
    <citation type="journal article" date="2019" name="Int. J. Syst. Evol. Microbiol.">
        <title>The Global Catalogue of Microorganisms (GCM) 10K type strain sequencing project: providing services to taxonomists for standard genome sequencing and annotation.</title>
        <authorList>
            <consortium name="The Broad Institute Genomics Platform"/>
            <consortium name="The Broad Institute Genome Sequencing Center for Infectious Disease"/>
            <person name="Wu L."/>
            <person name="Ma J."/>
        </authorList>
    </citation>
    <scope>NUCLEOTIDE SEQUENCE [LARGE SCALE GENOMIC DNA]</scope>
    <source>
        <strain evidence="4">KCTC 23701</strain>
    </source>
</reference>
<feature type="transmembrane region" description="Helical" evidence="1">
    <location>
        <begin position="133"/>
        <end position="159"/>
    </location>
</feature>
<evidence type="ECO:0000313" key="3">
    <source>
        <dbReference type="EMBL" id="GHD59128.1"/>
    </source>
</evidence>
<evidence type="ECO:0000256" key="1">
    <source>
        <dbReference type="SAM" id="Phobius"/>
    </source>
</evidence>
<organism evidence="3 4">
    <name type="scientific">Jeongeupia chitinilytica</name>
    <dbReference type="NCBI Taxonomy" id="1041641"/>
    <lineage>
        <taxon>Bacteria</taxon>
        <taxon>Pseudomonadati</taxon>
        <taxon>Pseudomonadota</taxon>
        <taxon>Betaproteobacteria</taxon>
        <taxon>Neisseriales</taxon>
        <taxon>Chitinibacteraceae</taxon>
        <taxon>Jeongeupia</taxon>
    </lineage>
</organism>